<dbReference type="GO" id="GO:0050661">
    <property type="term" value="F:NADP binding"/>
    <property type="evidence" value="ECO:0007669"/>
    <property type="project" value="InterPro"/>
</dbReference>
<dbReference type="AlphaFoldDB" id="A0A4U0UFW1"/>
<feature type="region of interest" description="Disordered" evidence="5">
    <location>
        <begin position="1"/>
        <end position="56"/>
    </location>
</feature>
<evidence type="ECO:0000313" key="7">
    <source>
        <dbReference type="Proteomes" id="UP000310066"/>
    </source>
</evidence>
<keyword evidence="3" id="KW-0274">FAD</keyword>
<evidence type="ECO:0000256" key="5">
    <source>
        <dbReference type="SAM" id="MobiDB-lite"/>
    </source>
</evidence>
<comment type="caution">
    <text evidence="6">The sequence shown here is derived from an EMBL/GenBank/DDBJ whole genome shotgun (WGS) entry which is preliminary data.</text>
</comment>
<dbReference type="Gene3D" id="3.50.50.60">
    <property type="entry name" value="FAD/NAD(P)-binding domain"/>
    <property type="match status" value="1"/>
</dbReference>
<dbReference type="GO" id="GO:0050660">
    <property type="term" value="F:flavin adenine dinucleotide binding"/>
    <property type="evidence" value="ECO:0007669"/>
    <property type="project" value="InterPro"/>
</dbReference>
<dbReference type="PANTHER" id="PTHR42877:SF7">
    <property type="entry name" value="FLAVIN-BINDING MONOOXYGENASE-RELATED"/>
    <property type="match status" value="1"/>
</dbReference>
<dbReference type="PANTHER" id="PTHR42877">
    <property type="entry name" value="L-ORNITHINE N(5)-MONOOXYGENASE-RELATED"/>
    <property type="match status" value="1"/>
</dbReference>
<dbReference type="SUPFAM" id="SSF51905">
    <property type="entry name" value="FAD/NAD(P)-binding domain"/>
    <property type="match status" value="1"/>
</dbReference>
<proteinExistence type="inferred from homology"/>
<dbReference type="PRINTS" id="PR00469">
    <property type="entry name" value="PNDRDTASEII"/>
</dbReference>
<dbReference type="Pfam" id="PF00743">
    <property type="entry name" value="FMO-like"/>
    <property type="match status" value="1"/>
</dbReference>
<reference evidence="6 7" key="1">
    <citation type="submission" date="2017-03" db="EMBL/GenBank/DDBJ databases">
        <title>Genomes of endolithic fungi from Antarctica.</title>
        <authorList>
            <person name="Coleine C."/>
            <person name="Masonjones S."/>
            <person name="Stajich J.E."/>
        </authorList>
    </citation>
    <scope>NUCLEOTIDE SEQUENCE [LARGE SCALE GENOMIC DNA]</scope>
    <source>
        <strain evidence="6 7">CCFEE 5311</strain>
    </source>
</reference>
<dbReference type="EMBL" id="NAJP01000080">
    <property type="protein sequence ID" value="TKA34448.1"/>
    <property type="molecule type" value="Genomic_DNA"/>
</dbReference>
<dbReference type="GO" id="GO:0004499">
    <property type="term" value="F:N,N-dimethylaniline monooxygenase activity"/>
    <property type="evidence" value="ECO:0007669"/>
    <property type="project" value="InterPro"/>
</dbReference>
<evidence type="ECO:0000256" key="3">
    <source>
        <dbReference type="ARBA" id="ARBA00022827"/>
    </source>
</evidence>
<evidence type="ECO:0000256" key="2">
    <source>
        <dbReference type="ARBA" id="ARBA00022630"/>
    </source>
</evidence>
<name>A0A4U0UFW1_9PEZI</name>
<comment type="similarity">
    <text evidence="1">Belongs to the FAD-binding monooxygenase family.</text>
</comment>
<dbReference type="InterPro" id="IPR020946">
    <property type="entry name" value="Flavin_mOase-like"/>
</dbReference>
<keyword evidence="4" id="KW-0560">Oxidoreductase</keyword>
<dbReference type="Proteomes" id="UP000310066">
    <property type="component" value="Unassembled WGS sequence"/>
</dbReference>
<evidence type="ECO:0000313" key="6">
    <source>
        <dbReference type="EMBL" id="TKA34448.1"/>
    </source>
</evidence>
<gene>
    <name evidence="6" type="ORF">B0A54_14151</name>
</gene>
<protein>
    <submittedName>
        <fullName evidence="6">Uncharacterized protein</fullName>
    </submittedName>
</protein>
<evidence type="ECO:0000256" key="1">
    <source>
        <dbReference type="ARBA" id="ARBA00010139"/>
    </source>
</evidence>
<keyword evidence="2" id="KW-0285">Flavoprotein</keyword>
<dbReference type="OrthoDB" id="74360at2759"/>
<feature type="compositionally biased region" description="Polar residues" evidence="5">
    <location>
        <begin position="37"/>
        <end position="53"/>
    </location>
</feature>
<organism evidence="6 7">
    <name type="scientific">Friedmanniomyces endolithicus</name>
    <dbReference type="NCBI Taxonomy" id="329885"/>
    <lineage>
        <taxon>Eukaryota</taxon>
        <taxon>Fungi</taxon>
        <taxon>Dikarya</taxon>
        <taxon>Ascomycota</taxon>
        <taxon>Pezizomycotina</taxon>
        <taxon>Dothideomycetes</taxon>
        <taxon>Dothideomycetidae</taxon>
        <taxon>Mycosphaerellales</taxon>
        <taxon>Teratosphaeriaceae</taxon>
        <taxon>Friedmanniomyces</taxon>
    </lineage>
</organism>
<dbReference type="InterPro" id="IPR051209">
    <property type="entry name" value="FAD-bind_Monooxygenase_sf"/>
</dbReference>
<accession>A0A4U0UFW1</accession>
<sequence length="313" mass="35154">MSAFPNLPEDIARVHPSDEDALSNGNSGANHPETVKSAEQAQVNGNGPHTNGESKAAPWLLHDTPIENQRPIKVIVIGAGYSGVYCAIRIPERIRNCELVVYEKNEGVGGTWYENKYPGAACDVPSHSYQFSFNPKVDWSALYAPSQEIRDYIEESAKKYGADRFIKLQHEVKDCEWNEQEGLWHIKVQRPNGEVFEDTCNVLISARGNLNNRQWPDIEGLRSFKGETMHSSQWNEKYDFTNKRVAVIGSGSSAIQIIPKLQKIPGTTLNCFIRSRTWISPPLGQSIQDKMGMGDKFTFAPDFVEILKDDPEE</sequence>
<dbReference type="InterPro" id="IPR036188">
    <property type="entry name" value="FAD/NAD-bd_sf"/>
</dbReference>
<evidence type="ECO:0000256" key="4">
    <source>
        <dbReference type="ARBA" id="ARBA00023002"/>
    </source>
</evidence>